<keyword evidence="3 8" id="KW-0285">Flavoprotein</keyword>
<evidence type="ECO:0000313" key="13">
    <source>
        <dbReference type="Proteomes" id="UP000279995"/>
    </source>
</evidence>
<dbReference type="NCBIfam" id="TIGR01810">
    <property type="entry name" value="betA"/>
    <property type="match status" value="1"/>
</dbReference>
<name>A0AAD0U2B3_9GAMM</name>
<comment type="catalytic activity">
    <reaction evidence="9">
        <text>choline + A = betaine aldehyde + AH2</text>
        <dbReference type="Rhea" id="RHEA:17433"/>
        <dbReference type="ChEBI" id="CHEBI:13193"/>
        <dbReference type="ChEBI" id="CHEBI:15354"/>
        <dbReference type="ChEBI" id="CHEBI:15710"/>
        <dbReference type="ChEBI" id="CHEBI:17499"/>
        <dbReference type="EC" id="1.1.99.1"/>
    </reaction>
</comment>
<dbReference type="PANTHER" id="PTHR11552:SF147">
    <property type="entry name" value="CHOLINE DEHYDROGENASE, MITOCHONDRIAL"/>
    <property type="match status" value="1"/>
</dbReference>
<feature type="binding site" evidence="7">
    <location>
        <position position="84"/>
    </location>
    <ligand>
        <name>FAD</name>
        <dbReference type="ChEBI" id="CHEBI:57692"/>
    </ligand>
</feature>
<dbReference type="GO" id="GO:0050660">
    <property type="term" value="F:flavin adenine dinucleotide binding"/>
    <property type="evidence" value="ECO:0007669"/>
    <property type="project" value="InterPro"/>
</dbReference>
<feature type="domain" description="Glucose-methanol-choline oxidoreductase N-terminal" evidence="11">
    <location>
        <begin position="255"/>
        <end position="269"/>
    </location>
</feature>
<dbReference type="InterPro" id="IPR036188">
    <property type="entry name" value="FAD/NAD-bd_sf"/>
</dbReference>
<dbReference type="AlphaFoldDB" id="A0AAD0U2B3"/>
<evidence type="ECO:0000256" key="7">
    <source>
        <dbReference type="PIRSR" id="PIRSR000137-2"/>
    </source>
</evidence>
<proteinExistence type="inferred from homology"/>
<evidence type="ECO:0000256" key="9">
    <source>
        <dbReference type="RuleBase" id="RU003969"/>
    </source>
</evidence>
<dbReference type="GO" id="GO:0019285">
    <property type="term" value="P:glycine betaine biosynthetic process from choline"/>
    <property type="evidence" value="ECO:0007669"/>
    <property type="project" value="UniProtKB-UniRule"/>
</dbReference>
<evidence type="ECO:0000256" key="8">
    <source>
        <dbReference type="RuleBase" id="RU003968"/>
    </source>
</evidence>
<evidence type="ECO:0000313" key="12">
    <source>
        <dbReference type="EMBL" id="AYM88657.1"/>
    </source>
</evidence>
<evidence type="ECO:0000259" key="10">
    <source>
        <dbReference type="PROSITE" id="PS00623"/>
    </source>
</evidence>
<feature type="domain" description="Glucose-methanol-choline oxidoreductase N-terminal" evidence="10">
    <location>
        <begin position="82"/>
        <end position="105"/>
    </location>
</feature>
<reference evidence="12 13" key="1">
    <citation type="submission" date="2018-10" db="EMBL/GenBank/DDBJ databases">
        <title>Complete Genome Sequence and Transcriptomic Profiles of a Marine Bacterium, Pseudoalteromonas agarivorans Hao 2018.</title>
        <authorList>
            <person name="Hao L."/>
        </authorList>
    </citation>
    <scope>NUCLEOTIDE SEQUENCE [LARGE SCALE GENOMIC DNA]</scope>
    <source>
        <strain evidence="12 13">Hao 2018</strain>
    </source>
</reference>
<dbReference type="EMBL" id="CP033066">
    <property type="protein sequence ID" value="AYM88657.1"/>
    <property type="molecule type" value="Genomic_DNA"/>
</dbReference>
<dbReference type="PIRSF" id="PIRSF000137">
    <property type="entry name" value="Alcohol_oxidase"/>
    <property type="match status" value="1"/>
</dbReference>
<evidence type="ECO:0000259" key="11">
    <source>
        <dbReference type="PROSITE" id="PS00624"/>
    </source>
</evidence>
<comment type="cofactor">
    <cofactor evidence="1 7">
        <name>FAD</name>
        <dbReference type="ChEBI" id="CHEBI:57692"/>
    </cofactor>
</comment>
<sequence length="555" mass="60916">MSNTYDYIIVGAGSAGCVLANRLSEDTNNKVLLLETGGSDKSIFIKMPTALSIPMNTDKYAWQFHTQPEPYLDNREMHCPRGKVLGGSSSINGMVYVRGHAKDFDEWQQHGANGWDYQSCLPYFKKAESFYLGENAHRGGTGPLGVNNGNEMQNPLYTTFIKAGVEAGYAHTDDYNAAQQEGFGPMHMTVKDGVRSSASREYLDPVKSRSNLTVITGALAQKVILEGKKATGIEYTVNGTLKTAHATKDVVLSAGPIGSPHILQLSGIGDKAILEEAGVEVKHHLPGVGQNLQDHLEFYFQYKCKQPITLNGKLGLISKGLIGAKWLLTRKGLGATNHFESCAFIRSKPDVEWPDIQYHFLPAAMRYDGRSAFAGHGFQVHVGHNKPKSRGSVTIQSANPEQPPKILFNYLQHKDDIEGFRACVRLTRDIIEQSAFDDYRDEEIQPGKHIQTDEEIDAFVRQAVESAYHPSCSCKMGEDDMAVVNSNTQVHGIEGLRVVDSSIFPTVPNGNLNAPTIMVAEKAADLILGKTPLTQASVNVAMSSNWQTTQRNSEI</sequence>
<dbReference type="Pfam" id="PF00732">
    <property type="entry name" value="GMC_oxred_N"/>
    <property type="match status" value="1"/>
</dbReference>
<evidence type="ECO:0000256" key="5">
    <source>
        <dbReference type="ARBA" id="ARBA00023002"/>
    </source>
</evidence>
<dbReference type="NCBIfam" id="NF002550">
    <property type="entry name" value="PRK02106.1"/>
    <property type="match status" value="1"/>
</dbReference>
<comment type="pathway">
    <text evidence="9">Amine and polyamine biosynthesis; betaine biosynthesis via choline pathway; betaine aldehyde from choline (cytochrome c reductase route): step 1/1.</text>
</comment>
<dbReference type="PROSITE" id="PS00624">
    <property type="entry name" value="GMC_OXRED_2"/>
    <property type="match status" value="1"/>
</dbReference>
<dbReference type="PROSITE" id="PS00623">
    <property type="entry name" value="GMC_OXRED_1"/>
    <property type="match status" value="1"/>
</dbReference>
<evidence type="ECO:0000256" key="2">
    <source>
        <dbReference type="ARBA" id="ARBA00010790"/>
    </source>
</evidence>
<dbReference type="Pfam" id="PF05199">
    <property type="entry name" value="GMC_oxred_C"/>
    <property type="match status" value="1"/>
</dbReference>
<protein>
    <recommendedName>
        <fullName evidence="6 9">Choline dehydrogenase</fullName>
        <ecNumber evidence="6 9">1.1.99.1</ecNumber>
    </recommendedName>
</protein>
<dbReference type="SUPFAM" id="SSF54373">
    <property type="entry name" value="FAD-linked reductases, C-terminal domain"/>
    <property type="match status" value="1"/>
</dbReference>
<dbReference type="GO" id="GO:0016020">
    <property type="term" value="C:membrane"/>
    <property type="evidence" value="ECO:0007669"/>
    <property type="project" value="TreeGrafter"/>
</dbReference>
<evidence type="ECO:0000256" key="1">
    <source>
        <dbReference type="ARBA" id="ARBA00001974"/>
    </source>
</evidence>
<dbReference type="InterPro" id="IPR011533">
    <property type="entry name" value="BetA"/>
</dbReference>
<evidence type="ECO:0000256" key="6">
    <source>
        <dbReference type="NCBIfam" id="TIGR01810"/>
    </source>
</evidence>
<organism evidence="12 13">
    <name type="scientific">Pseudoalteromonas agarivorans</name>
    <dbReference type="NCBI Taxonomy" id="176102"/>
    <lineage>
        <taxon>Bacteria</taxon>
        <taxon>Pseudomonadati</taxon>
        <taxon>Pseudomonadota</taxon>
        <taxon>Gammaproteobacteria</taxon>
        <taxon>Alteromonadales</taxon>
        <taxon>Pseudoalteromonadaceae</taxon>
        <taxon>Pseudoalteromonas</taxon>
    </lineage>
</organism>
<dbReference type="InterPro" id="IPR012132">
    <property type="entry name" value="GMC_OxRdtase"/>
</dbReference>
<evidence type="ECO:0000256" key="3">
    <source>
        <dbReference type="ARBA" id="ARBA00022630"/>
    </source>
</evidence>
<dbReference type="RefSeq" id="WP_096042949.1">
    <property type="nucleotide sequence ID" value="NZ_CP033066.1"/>
</dbReference>
<dbReference type="GO" id="GO:0008812">
    <property type="term" value="F:choline dehydrogenase activity"/>
    <property type="evidence" value="ECO:0007669"/>
    <property type="project" value="UniProtKB-UniRule"/>
</dbReference>
<comment type="similarity">
    <text evidence="2 8">Belongs to the GMC oxidoreductase family.</text>
</comment>
<dbReference type="EC" id="1.1.99.1" evidence="6 9"/>
<gene>
    <name evidence="12" type="primary">betA</name>
    <name evidence="12" type="ORF">D9T18_18405</name>
</gene>
<dbReference type="PANTHER" id="PTHR11552">
    <property type="entry name" value="GLUCOSE-METHANOL-CHOLINE GMC OXIDOREDUCTASE"/>
    <property type="match status" value="1"/>
</dbReference>
<accession>A0AAD0U2B3</accession>
<dbReference type="Gene3D" id="3.30.560.10">
    <property type="entry name" value="Glucose Oxidase, domain 3"/>
    <property type="match status" value="1"/>
</dbReference>
<keyword evidence="4 7" id="KW-0274">FAD</keyword>
<dbReference type="InterPro" id="IPR007867">
    <property type="entry name" value="GMC_OxRtase_C"/>
</dbReference>
<keyword evidence="5 12" id="KW-0560">Oxidoreductase</keyword>
<dbReference type="InterPro" id="IPR000172">
    <property type="entry name" value="GMC_OxRdtase_N"/>
</dbReference>
<evidence type="ECO:0000256" key="4">
    <source>
        <dbReference type="ARBA" id="ARBA00022827"/>
    </source>
</evidence>
<dbReference type="SUPFAM" id="SSF51905">
    <property type="entry name" value="FAD/NAD(P)-binding domain"/>
    <property type="match status" value="1"/>
</dbReference>
<dbReference type="Proteomes" id="UP000279995">
    <property type="component" value="Chromosome II"/>
</dbReference>
<dbReference type="Gene3D" id="3.50.50.60">
    <property type="entry name" value="FAD/NAD(P)-binding domain"/>
    <property type="match status" value="1"/>
</dbReference>
<feature type="binding site" evidence="7">
    <location>
        <begin position="92"/>
        <end position="95"/>
    </location>
    <ligand>
        <name>FAD</name>
        <dbReference type="ChEBI" id="CHEBI:57692"/>
    </ligand>
</feature>